<feature type="transmembrane region" description="Helical" evidence="1">
    <location>
        <begin position="740"/>
        <end position="761"/>
    </location>
</feature>
<dbReference type="NCBIfam" id="NF046001">
    <property type="entry name" value="SecDF_plasm"/>
    <property type="match status" value="1"/>
</dbReference>
<feature type="transmembrane region" description="Helical" evidence="1">
    <location>
        <begin position="664"/>
        <end position="682"/>
    </location>
</feature>
<feature type="transmembrane region" description="Helical" evidence="1">
    <location>
        <begin position="12"/>
        <end position="35"/>
    </location>
</feature>
<feature type="transmembrane region" description="Helical" evidence="1">
    <location>
        <begin position="495"/>
        <end position="522"/>
    </location>
</feature>
<accession>A0A2W7GUJ5</accession>
<feature type="transmembrane region" description="Helical" evidence="1">
    <location>
        <begin position="370"/>
        <end position="388"/>
    </location>
</feature>
<dbReference type="RefSeq" id="WP_111518188.1">
    <property type="nucleotide sequence ID" value="NZ_QKUB01000002.1"/>
</dbReference>
<dbReference type="SUPFAM" id="SSF82866">
    <property type="entry name" value="Multidrug efflux transporter AcrB transmembrane domain"/>
    <property type="match status" value="1"/>
</dbReference>
<feature type="transmembrane region" description="Helical" evidence="1">
    <location>
        <begin position="467"/>
        <end position="489"/>
    </location>
</feature>
<keyword evidence="1" id="KW-0812">Transmembrane</keyword>
<evidence type="ECO:0000313" key="2">
    <source>
        <dbReference type="EMBL" id="PZW01413.1"/>
    </source>
</evidence>
<dbReference type="EMBL" id="QKUB01000002">
    <property type="protein sequence ID" value="PZW01413.1"/>
    <property type="molecule type" value="Genomic_DNA"/>
</dbReference>
<organism evidence="2 3">
    <name type="scientific">Metamycoplasma auris</name>
    <dbReference type="NCBI Taxonomy" id="51363"/>
    <lineage>
        <taxon>Bacteria</taxon>
        <taxon>Bacillati</taxon>
        <taxon>Mycoplasmatota</taxon>
        <taxon>Mycoplasmoidales</taxon>
        <taxon>Metamycoplasmataceae</taxon>
        <taxon>Metamycoplasma</taxon>
    </lineage>
</organism>
<comment type="caution">
    <text evidence="2">The sequence shown here is derived from an EMBL/GenBank/DDBJ whole genome shotgun (WGS) entry which is preliminary data.</text>
</comment>
<dbReference type="Proteomes" id="UP000249646">
    <property type="component" value="Unassembled WGS sequence"/>
</dbReference>
<feature type="transmembrane region" description="Helical" evidence="1">
    <location>
        <begin position="395"/>
        <end position="415"/>
    </location>
</feature>
<name>A0A2W7GUJ5_9BACT</name>
<dbReference type="AlphaFoldDB" id="A0A2W7GUJ5"/>
<sequence length="808" mass="92235">MNKKSKLSPAVKWLFGIFILIGMILSVVFGSIFFLTPKLKATNPVVNNNIHSNIQLRIKEDNFQTSSKRDLAPNKVAEIIKNYLQVKEDQLTSNFDVNLLSADKIQVKSLLATTDDKRDELINLLTNKPYLTVTDHTGKPLFYKGRFQDNFENFHGLDELIKEGSRDFNMDLDANPASDKIDEGYSDRIKIKLNDYAWDQFTRLAFFYFLRSNQTQNLNFDDPENKVYFWLNLDEFIKNSMKNDKKGWEAANGNPVNYAYVGNDPRGNEKRDENGRIIKKGSPFLKNSINAQKYLISAVSPISLISTKKRDSIFYLINNSPNGYSNRQLASLINFSYTPFLLEKVDISTKTENDSLFVNKVNKPTYQYDSYILVIVIIFALMSIFLGIKYRLLGAISVVVMAFLLFVLLSIIVAFGVVINSLIAITIISMLFVVFILVTKKLQIFEKEIFDGSSTSKAMNKANKKSVLSSLDLLATLGISSIIAFYLNVNHSSTIGAIIGIASLLILAIITGLYTLVIRSLIQSDIFEKKKKLLLHKAKIKTNLSSKIDIFLKAKFFIVPIILIFVTAFVVFTSFAIKDKSLFAGFNTKEFFGKNIMFSFRDTNIGYMIGWTTLLIVLINVVAMLYITFRYSVQDGFIYLIKNLISSLLVISFLVIIRSKIDNFIYDGLILVTFINVCDGVINSSRINSEIKKDINTKNYIYTRDQIKDIFSIWITDIFLVQNVNLLLGIAILITAPFLLVNISFSVIFSLGFSIVIMWYLNLFIIPRIWEALLIKKYSNKQIRIQKEFWKTQKIEEQTFIGINDFSM</sequence>
<evidence type="ECO:0000313" key="3">
    <source>
        <dbReference type="Proteomes" id="UP000249646"/>
    </source>
</evidence>
<proteinExistence type="predicted"/>
<feature type="transmembrane region" description="Helical" evidence="1">
    <location>
        <begin position="711"/>
        <end position="734"/>
    </location>
</feature>
<reference evidence="2 3" key="1">
    <citation type="submission" date="2018-06" db="EMBL/GenBank/DDBJ databases">
        <title>Genomic Encyclopedia of Archaeal and Bacterial Type Strains, Phase II (KMG-II): from individual species to whole genera.</title>
        <authorList>
            <person name="Goeker M."/>
        </authorList>
    </citation>
    <scope>NUCLEOTIDE SEQUENCE [LARGE SCALE GENOMIC DNA]</scope>
    <source>
        <strain evidence="2 3">ATCC 51348</strain>
    </source>
</reference>
<keyword evidence="1" id="KW-1133">Transmembrane helix</keyword>
<evidence type="ECO:0000256" key="1">
    <source>
        <dbReference type="SAM" id="Phobius"/>
    </source>
</evidence>
<feature type="transmembrane region" description="Helical" evidence="1">
    <location>
        <begin position="421"/>
        <end position="438"/>
    </location>
</feature>
<feature type="transmembrane region" description="Helical" evidence="1">
    <location>
        <begin position="556"/>
        <end position="577"/>
    </location>
</feature>
<keyword evidence="3" id="KW-1185">Reference proteome</keyword>
<feature type="transmembrane region" description="Helical" evidence="1">
    <location>
        <begin position="639"/>
        <end position="658"/>
    </location>
</feature>
<feature type="transmembrane region" description="Helical" evidence="1">
    <location>
        <begin position="605"/>
        <end position="627"/>
    </location>
</feature>
<keyword evidence="1" id="KW-0472">Membrane</keyword>
<protein>
    <submittedName>
        <fullName evidence="2">SecD/SecF fusion protein</fullName>
    </submittedName>
</protein>
<dbReference type="OrthoDB" id="9805019at2"/>
<gene>
    <name evidence="2" type="ORF">BCF89_10235</name>
</gene>